<gene>
    <name evidence="3" type="ORF">AVDCRST_MAG89-2588</name>
</gene>
<dbReference type="PANTHER" id="PTHR45947:SF3">
    <property type="entry name" value="SULFOQUINOVOSYL TRANSFERASE SQD2"/>
    <property type="match status" value="1"/>
</dbReference>
<dbReference type="PANTHER" id="PTHR45947">
    <property type="entry name" value="SULFOQUINOVOSYL TRANSFERASE SQD2"/>
    <property type="match status" value="1"/>
</dbReference>
<sequence length="376" mass="40337">MKPRVLHVIYDDPANPWVAGGGAVRVFELYRHLAGEVDATVATGSYPGARDQTIDGVRYLRLGAAGPYAWSRLTYARAANALLRSAEYDAAVFDFSTYTPVFVPADRPAGITVHHVSGPTARARWGPVLAPAIGRLEASMIRRAARLSATSLATRDLLRRIAPGVPIDMVYAGVPDELFALPRRPEDYLLYFGRLDVFQKGLDTLLEAFALLVRDRPALELRIAGRGKDADRVAAMTRDLGIDRNVMMMGAVSEAERQALFAGAAVQLMPSRFEGFGMVAAEAMAAGVPLVAAAAGSLPEVVDAPNGGVTVPAGDARALARATARLLDDRAAREALSASARVSADRFRWNAVAADHLQFIHRIAEGRPASRSRASR</sequence>
<dbReference type="GO" id="GO:0016757">
    <property type="term" value="F:glycosyltransferase activity"/>
    <property type="evidence" value="ECO:0007669"/>
    <property type="project" value="InterPro"/>
</dbReference>
<organism evidence="3">
    <name type="scientific">uncultured Gemmatimonadota bacterium</name>
    <dbReference type="NCBI Taxonomy" id="203437"/>
    <lineage>
        <taxon>Bacteria</taxon>
        <taxon>Pseudomonadati</taxon>
        <taxon>Gemmatimonadota</taxon>
        <taxon>environmental samples</taxon>
    </lineage>
</organism>
<feature type="domain" description="Glycosyltransferase subfamily 4-like N-terminal" evidence="2">
    <location>
        <begin position="20"/>
        <end position="177"/>
    </location>
</feature>
<dbReference type="Gene3D" id="3.40.50.2000">
    <property type="entry name" value="Glycogen Phosphorylase B"/>
    <property type="match status" value="2"/>
</dbReference>
<dbReference type="CDD" id="cd03801">
    <property type="entry name" value="GT4_PimA-like"/>
    <property type="match status" value="1"/>
</dbReference>
<evidence type="ECO:0000259" key="1">
    <source>
        <dbReference type="Pfam" id="PF00534"/>
    </source>
</evidence>
<dbReference type="AlphaFoldDB" id="A0A6J4LRA7"/>
<dbReference type="InterPro" id="IPR028098">
    <property type="entry name" value="Glyco_trans_4-like_N"/>
</dbReference>
<dbReference type="EMBL" id="CADCTV010000543">
    <property type="protein sequence ID" value="CAA9340389.1"/>
    <property type="molecule type" value="Genomic_DNA"/>
</dbReference>
<evidence type="ECO:0000313" key="3">
    <source>
        <dbReference type="EMBL" id="CAA9340389.1"/>
    </source>
</evidence>
<evidence type="ECO:0000259" key="2">
    <source>
        <dbReference type="Pfam" id="PF13439"/>
    </source>
</evidence>
<dbReference type="Pfam" id="PF00534">
    <property type="entry name" value="Glycos_transf_1"/>
    <property type="match status" value="1"/>
</dbReference>
<feature type="domain" description="Glycosyl transferase family 1" evidence="1">
    <location>
        <begin position="186"/>
        <end position="341"/>
    </location>
</feature>
<accession>A0A6J4LRA7</accession>
<proteinExistence type="predicted"/>
<dbReference type="InterPro" id="IPR050194">
    <property type="entry name" value="Glycosyltransferase_grp1"/>
</dbReference>
<dbReference type="Pfam" id="PF13439">
    <property type="entry name" value="Glyco_transf_4"/>
    <property type="match status" value="1"/>
</dbReference>
<dbReference type="SUPFAM" id="SSF53756">
    <property type="entry name" value="UDP-Glycosyltransferase/glycogen phosphorylase"/>
    <property type="match status" value="1"/>
</dbReference>
<reference evidence="3" key="1">
    <citation type="submission" date="2020-02" db="EMBL/GenBank/DDBJ databases">
        <authorList>
            <person name="Meier V. D."/>
        </authorList>
    </citation>
    <scope>NUCLEOTIDE SEQUENCE</scope>
    <source>
        <strain evidence="3">AVDCRST_MAG89</strain>
    </source>
</reference>
<protein>
    <submittedName>
        <fullName evidence="3">Uncharacterized protein</fullName>
    </submittedName>
</protein>
<name>A0A6J4LRA7_9BACT</name>
<dbReference type="InterPro" id="IPR001296">
    <property type="entry name" value="Glyco_trans_1"/>
</dbReference>